<sequence>MRVEELAGTTTTSSSMSGCKGVPRSVEDPSSFVIASEQFSEGDWNPFASLDQHLDFYAPTNLSPYTPGVQENQWMISSSNGCPVKQVPGLQVSGVEKIMTPLVLPEEDEQIAGSPVRTGSLLSEEEQGGGKKPRGKKRRRTPEHGAFDPLSSFNRIQTINAEHKKDVEKEKGEQVPGATAHKSASDQAKDNSSSGDDHKEGYVNLPAKRGRAMNSHSLAERVRREKISQRMKFLQDLVPGCSKITGKAVMLDEIINYVQSLQQQVEFLSMKLATVNPEMQLHPEQVLSPDVLYSQTGNSGVPVIGTGSNYSHFHFQGANQQGAWQAQTSPSVWDGDLQNAKNMDLVSNAHIDATIESPVERNEG</sequence>
<dbReference type="CDD" id="cd18919">
    <property type="entry name" value="bHLH_AtBPE_like"/>
    <property type="match status" value="1"/>
</dbReference>
<feature type="region of interest" description="Disordered" evidence="6">
    <location>
        <begin position="1"/>
        <end position="27"/>
    </location>
</feature>
<organism evidence="8 9">
    <name type="scientific">Colocasia esculenta</name>
    <name type="common">Wild taro</name>
    <name type="synonym">Arum esculentum</name>
    <dbReference type="NCBI Taxonomy" id="4460"/>
    <lineage>
        <taxon>Eukaryota</taxon>
        <taxon>Viridiplantae</taxon>
        <taxon>Streptophyta</taxon>
        <taxon>Embryophyta</taxon>
        <taxon>Tracheophyta</taxon>
        <taxon>Spermatophyta</taxon>
        <taxon>Magnoliopsida</taxon>
        <taxon>Liliopsida</taxon>
        <taxon>Araceae</taxon>
        <taxon>Aroideae</taxon>
        <taxon>Colocasieae</taxon>
        <taxon>Colocasia</taxon>
    </lineage>
</organism>
<dbReference type="InterPro" id="IPR036638">
    <property type="entry name" value="HLH_DNA-bd_sf"/>
</dbReference>
<dbReference type="SUPFAM" id="SSF47459">
    <property type="entry name" value="HLH, helix-loop-helix DNA-binding domain"/>
    <property type="match status" value="1"/>
</dbReference>
<feature type="compositionally biased region" description="Polar residues" evidence="6">
    <location>
        <begin position="151"/>
        <end position="160"/>
    </location>
</feature>
<protein>
    <recommendedName>
        <fullName evidence="7">BHLH domain-containing protein</fullName>
    </recommendedName>
</protein>
<comment type="caution">
    <text evidence="8">The sequence shown here is derived from an EMBL/GenBank/DDBJ whole genome shotgun (WGS) entry which is preliminary data.</text>
</comment>
<feature type="compositionally biased region" description="Basic and acidic residues" evidence="6">
    <location>
        <begin position="161"/>
        <end position="173"/>
    </location>
</feature>
<evidence type="ECO:0000256" key="6">
    <source>
        <dbReference type="SAM" id="MobiDB-lite"/>
    </source>
</evidence>
<reference evidence="8" key="1">
    <citation type="submission" date="2017-07" db="EMBL/GenBank/DDBJ databases">
        <title>Taro Niue Genome Assembly and Annotation.</title>
        <authorList>
            <person name="Atibalentja N."/>
            <person name="Keating K."/>
            <person name="Fields C.J."/>
        </authorList>
    </citation>
    <scope>NUCLEOTIDE SEQUENCE</scope>
    <source>
        <strain evidence="8">Niue_2</strain>
        <tissue evidence="8">Leaf</tissue>
    </source>
</reference>
<keyword evidence="9" id="KW-1185">Reference proteome</keyword>
<feature type="region of interest" description="Disordered" evidence="6">
    <location>
        <begin position="106"/>
        <end position="205"/>
    </location>
</feature>
<dbReference type="EMBL" id="NMUH01002485">
    <property type="protein sequence ID" value="MQM00279.1"/>
    <property type="molecule type" value="Genomic_DNA"/>
</dbReference>
<dbReference type="SMART" id="SM00353">
    <property type="entry name" value="HLH"/>
    <property type="match status" value="1"/>
</dbReference>
<dbReference type="OrthoDB" id="1609391at2759"/>
<dbReference type="GO" id="GO:0046983">
    <property type="term" value="F:protein dimerization activity"/>
    <property type="evidence" value="ECO:0007669"/>
    <property type="project" value="InterPro"/>
</dbReference>
<evidence type="ECO:0000256" key="1">
    <source>
        <dbReference type="ARBA" id="ARBA00004123"/>
    </source>
</evidence>
<gene>
    <name evidence="8" type="ORF">Taro_033007</name>
</gene>
<dbReference type="Pfam" id="PF00010">
    <property type="entry name" value="HLH"/>
    <property type="match status" value="1"/>
</dbReference>
<dbReference type="PANTHER" id="PTHR12565:SF312">
    <property type="entry name" value="TRANSCRIPTION FACTOR BHLH74"/>
    <property type="match status" value="1"/>
</dbReference>
<dbReference type="GO" id="GO:0005634">
    <property type="term" value="C:nucleus"/>
    <property type="evidence" value="ECO:0007669"/>
    <property type="project" value="UniProtKB-SubCell"/>
</dbReference>
<keyword evidence="4" id="KW-0804">Transcription</keyword>
<evidence type="ECO:0000313" key="9">
    <source>
        <dbReference type="Proteomes" id="UP000652761"/>
    </source>
</evidence>
<dbReference type="AlphaFoldDB" id="A0A843VU58"/>
<feature type="compositionally biased region" description="Basic and acidic residues" evidence="6">
    <location>
        <begin position="183"/>
        <end position="201"/>
    </location>
</feature>
<dbReference type="PROSITE" id="PS51257">
    <property type="entry name" value="PROKAR_LIPOPROTEIN"/>
    <property type="match status" value="1"/>
</dbReference>
<dbReference type="InterPro" id="IPR011598">
    <property type="entry name" value="bHLH_dom"/>
</dbReference>
<evidence type="ECO:0000256" key="4">
    <source>
        <dbReference type="ARBA" id="ARBA00023163"/>
    </source>
</evidence>
<keyword evidence="3" id="KW-0805">Transcription regulation</keyword>
<evidence type="ECO:0000313" key="8">
    <source>
        <dbReference type="EMBL" id="MQM00279.1"/>
    </source>
</evidence>
<evidence type="ECO:0000256" key="3">
    <source>
        <dbReference type="ARBA" id="ARBA00023015"/>
    </source>
</evidence>
<comment type="subcellular location">
    <subcellularLocation>
        <location evidence="1">Nucleus</location>
    </subcellularLocation>
</comment>
<dbReference type="PROSITE" id="PS50888">
    <property type="entry name" value="BHLH"/>
    <property type="match status" value="1"/>
</dbReference>
<dbReference type="PANTHER" id="PTHR12565">
    <property type="entry name" value="STEROL REGULATORY ELEMENT-BINDING PROTEIN"/>
    <property type="match status" value="1"/>
</dbReference>
<dbReference type="Proteomes" id="UP000652761">
    <property type="component" value="Unassembled WGS sequence"/>
</dbReference>
<keyword evidence="5" id="KW-0539">Nucleus</keyword>
<feature type="compositionally biased region" description="Basic residues" evidence="6">
    <location>
        <begin position="131"/>
        <end position="141"/>
    </location>
</feature>
<comment type="similarity">
    <text evidence="2">Belongs to the bHLH protein family.</text>
</comment>
<proteinExistence type="inferred from homology"/>
<dbReference type="GO" id="GO:0003700">
    <property type="term" value="F:DNA-binding transcription factor activity"/>
    <property type="evidence" value="ECO:0007669"/>
    <property type="project" value="TreeGrafter"/>
</dbReference>
<evidence type="ECO:0000259" key="7">
    <source>
        <dbReference type="PROSITE" id="PS50888"/>
    </source>
</evidence>
<evidence type="ECO:0000256" key="2">
    <source>
        <dbReference type="ARBA" id="ARBA00005510"/>
    </source>
</evidence>
<evidence type="ECO:0000256" key="5">
    <source>
        <dbReference type="ARBA" id="ARBA00023242"/>
    </source>
</evidence>
<feature type="domain" description="BHLH" evidence="7">
    <location>
        <begin position="211"/>
        <end position="261"/>
    </location>
</feature>
<dbReference type="Gene3D" id="4.10.280.10">
    <property type="entry name" value="Helix-loop-helix DNA-binding domain"/>
    <property type="match status" value="1"/>
</dbReference>
<name>A0A843VU58_COLES</name>
<dbReference type="FunFam" id="4.10.280.10:FF:000002">
    <property type="entry name" value="Basic helix-loop-helix transcription factor"/>
    <property type="match status" value="1"/>
</dbReference>
<accession>A0A843VU58</accession>
<dbReference type="InterPro" id="IPR024097">
    <property type="entry name" value="bHLH_ZIP_TF"/>
</dbReference>